<feature type="compositionally biased region" description="Polar residues" evidence="5">
    <location>
        <begin position="880"/>
        <end position="894"/>
    </location>
</feature>
<dbReference type="CDD" id="cd01335">
    <property type="entry name" value="Radical_SAM"/>
    <property type="match status" value="1"/>
</dbReference>
<dbReference type="InterPro" id="IPR022033">
    <property type="entry name" value="Rav1p_C"/>
</dbReference>
<dbReference type="InterPro" id="IPR026351">
    <property type="entry name" value="rSAM_ArsS-like"/>
</dbReference>
<dbReference type="Gene3D" id="3.20.20.70">
    <property type="entry name" value="Aldolase class I"/>
    <property type="match status" value="1"/>
</dbReference>
<keyword evidence="4" id="KW-0411">Iron-sulfur</keyword>
<evidence type="ECO:0000313" key="10">
    <source>
        <dbReference type="Proteomes" id="UP001178507"/>
    </source>
</evidence>
<dbReference type="InterPro" id="IPR058240">
    <property type="entry name" value="rSAM_sf"/>
</dbReference>
<dbReference type="GO" id="GO:0046872">
    <property type="term" value="F:metal ion binding"/>
    <property type="evidence" value="ECO:0007669"/>
    <property type="project" value="UniProtKB-KW"/>
</dbReference>
<feature type="domain" description="RAVE complex protein Rav1 C-terminal" evidence="7">
    <location>
        <begin position="1371"/>
        <end position="1570"/>
    </location>
</feature>
<sequence length="1575" mass="172838">MRQDGRGAVCAAHPSFPVIAVGTGAGLGFFDQSLRLLQRLELQVRDLAWHPQSLALAVLEGQQVRIFASDRPSVAFRCHTLTLPWPAAAVCFAPAQLLLGGRELCNWPCRVYGLHVSSAAEGELWPLPEPVSELQLDNSGRFIASLHVGATLRVWWADEEGDAGTGRRRRGSSGSIMDCRSEVIQRDCMAARWAPAKRRGGCPSLLAALGRDGSVTVWRESAFDELPCFVAEARWTDACYTAFGWVVPADGDEEFQDAEDKVPRPTNHGVQASGRMGSTLSLVALGEDQDAVLLKLGTGSRRKVGRLDVLPQTLCSSQGSSCGGVLSVREGSALDLWVCSQSGDLQRWRLGDAKVFVAAAGGAVPLSLILEDMRQQVIAMAVNSDWGYVAVLLENPEGSAVWISEMPQSRAQLVSGRYAVAEGDALFHEKALGTLRCSRLVALCWVGDAKLLAVTETGSLLWASVDSVRGLDAWNQALWKTDAEYDVSVNAVQQLQAVSEADNLVGLMVDEIDGLYCILARVEVTSSALSLQRVFSHRCAGRGPVCFATEWLGWAEGEVAGQLALWSPPQIAVMTLESADSTVTVRQTLMVPLRGDAVLQMALCDECLVALTTREVLVWLLEGEHAPLRHCQLLATRQQGAEKDSATSHAYLGGPVSQSGRAVAYNSADADAHFTEGSLSLLRCAGGALLLLVAACSAEVVAPASALLCRGSIDRWEAVDLRAEALPLEPAACAWCGDGAVLHVGLCGSPAGPRRPVLVVTALPARGYLQAASPCPAYHPETLIWLLRRGQVALARRILQQLLQVLRSSRPFGIPPLVDMDFAEFHCGDAFVEDTAPPALPEPGSEVSQTADALFGEDDLEARLAQLSRGWMEEEEEESPNNSEAPQAQDQSGWQLPESDVQELARYLQTTALPMVSSHEQVVAGGPSCRNCGGCGRRLRFHVWTWAMFQTRMDSACNEVPALRWYLRRRRQRSFEYGPVELSEMTLAAAKELRASAPATSLIPDALLDLEEQAEELQMAMAPKAELEARAKVLQNVGAPSFKRYLKEKGVPEPKRGKCEVLQLNIGLYCNQACSHCHVESSPLRKEMMSEDVVERCLLLLKNTPSIKVLDITGGAPELNAGFRRLVQGAAALREDRPLRIIDRCNLTVLLEPGQESLPSFLAEHRVDVVASLPSYEPSQTDRQRGRKVFERSVQGLRILNSHGYGVGIQGLRLDLVFNPPGPFLPPKQDMLQARYKKELSASYGITFDSLITICNMPIKRYFDFLRKKGHLESYMDLLVRNFNEDTVPEVMCTNTINVGWNGQMFDCDFNQQLELGVAGGLNVFDVSCLNDERLQQAVGCPDLRIPRHVDRRIDGSTDRRPAYLPSCDSLHQAQLLVLLQDIGAAPHASDLDESGRRFTKAFEIHAAVRRWQLKTPNSENLLQRLNSEDLCWALHSDCQGTIVDIILEALGTDLDWPALRHVGLGLWLTDLAALKKVLEQLPRVLLRRQGQDLQPETVALWYALLGRRSLLAQLYRQGKQTRVADFLSNDLSDEWRAKAEKNAFELVRQRRFELACAFFVFAERARDAIDAGEA</sequence>
<dbReference type="Gene3D" id="2.130.10.10">
    <property type="entry name" value="YVTN repeat-like/Quinoprotein amine dehydrogenase"/>
    <property type="match status" value="1"/>
</dbReference>
<evidence type="ECO:0000256" key="4">
    <source>
        <dbReference type="ARBA" id="ARBA00023014"/>
    </source>
</evidence>
<evidence type="ECO:0000256" key="1">
    <source>
        <dbReference type="ARBA" id="ARBA00022691"/>
    </source>
</evidence>
<evidence type="ECO:0000256" key="2">
    <source>
        <dbReference type="ARBA" id="ARBA00022723"/>
    </source>
</evidence>
<proteinExistence type="predicted"/>
<dbReference type="PANTHER" id="PTHR43728">
    <property type="entry name" value="SLR0304 PROTEIN"/>
    <property type="match status" value="1"/>
</dbReference>
<feature type="domain" description="Arsenosugar biosynthesis radical SAM protein ArsS-like C-terminal" evidence="8">
    <location>
        <begin position="1225"/>
        <end position="1325"/>
    </location>
</feature>
<dbReference type="InterPro" id="IPR024521">
    <property type="entry name" value="ArsS-like_C"/>
</dbReference>
<keyword evidence="10" id="KW-1185">Reference proteome</keyword>
<feature type="domain" description="Radical SAM core" evidence="6">
    <location>
        <begin position="1065"/>
        <end position="1206"/>
    </location>
</feature>
<keyword evidence="1" id="KW-0949">S-adenosyl-L-methionine</keyword>
<accession>A0AA36JNT2</accession>
<dbReference type="SFLD" id="SFLDS00029">
    <property type="entry name" value="Radical_SAM"/>
    <property type="match status" value="1"/>
</dbReference>
<dbReference type="PANTHER" id="PTHR43728:SF1">
    <property type="entry name" value="FE-S OXIDOREDUCTASE"/>
    <property type="match status" value="1"/>
</dbReference>
<dbReference type="GO" id="GO:0051536">
    <property type="term" value="F:iron-sulfur cluster binding"/>
    <property type="evidence" value="ECO:0007669"/>
    <property type="project" value="UniProtKB-KW"/>
</dbReference>
<dbReference type="Pfam" id="PF12234">
    <property type="entry name" value="Rav1p_C"/>
    <property type="match status" value="1"/>
</dbReference>
<keyword evidence="2" id="KW-0479">Metal-binding</keyword>
<evidence type="ECO:0000259" key="6">
    <source>
        <dbReference type="Pfam" id="PF04055"/>
    </source>
</evidence>
<evidence type="ECO:0000313" key="9">
    <source>
        <dbReference type="EMBL" id="CAJ1409630.1"/>
    </source>
</evidence>
<dbReference type="Pfam" id="PF12345">
    <property type="entry name" value="DUF3641"/>
    <property type="match status" value="1"/>
</dbReference>
<evidence type="ECO:0000256" key="5">
    <source>
        <dbReference type="SAM" id="MobiDB-lite"/>
    </source>
</evidence>
<dbReference type="InterPro" id="IPR007197">
    <property type="entry name" value="rSAM"/>
</dbReference>
<evidence type="ECO:0000259" key="8">
    <source>
        <dbReference type="Pfam" id="PF12345"/>
    </source>
</evidence>
<dbReference type="Proteomes" id="UP001178507">
    <property type="component" value="Unassembled WGS sequence"/>
</dbReference>
<reference evidence="9" key="1">
    <citation type="submission" date="2023-08" db="EMBL/GenBank/DDBJ databases">
        <authorList>
            <person name="Chen Y."/>
            <person name="Shah S."/>
            <person name="Dougan E. K."/>
            <person name="Thang M."/>
            <person name="Chan C."/>
        </authorList>
    </citation>
    <scope>NUCLEOTIDE SEQUENCE</scope>
</reference>
<name>A0AA36JNT2_9DINO</name>
<keyword evidence="3" id="KW-0408">Iron</keyword>
<gene>
    <name evidence="9" type="ORF">EVOR1521_LOCUS30674</name>
</gene>
<dbReference type="InterPro" id="IPR013785">
    <property type="entry name" value="Aldolase_TIM"/>
</dbReference>
<feature type="region of interest" description="Disordered" evidence="5">
    <location>
        <begin position="871"/>
        <end position="895"/>
    </location>
</feature>
<evidence type="ECO:0000256" key="3">
    <source>
        <dbReference type="ARBA" id="ARBA00023004"/>
    </source>
</evidence>
<dbReference type="NCBIfam" id="TIGR04167">
    <property type="entry name" value="rSAM_SeCys"/>
    <property type="match status" value="1"/>
</dbReference>
<organism evidence="9 10">
    <name type="scientific">Effrenium voratum</name>
    <dbReference type="NCBI Taxonomy" id="2562239"/>
    <lineage>
        <taxon>Eukaryota</taxon>
        <taxon>Sar</taxon>
        <taxon>Alveolata</taxon>
        <taxon>Dinophyceae</taxon>
        <taxon>Suessiales</taxon>
        <taxon>Symbiodiniaceae</taxon>
        <taxon>Effrenium</taxon>
    </lineage>
</organism>
<dbReference type="EMBL" id="CAUJNA010003778">
    <property type="protein sequence ID" value="CAJ1409630.1"/>
    <property type="molecule type" value="Genomic_DNA"/>
</dbReference>
<dbReference type="Pfam" id="PF04055">
    <property type="entry name" value="Radical_SAM"/>
    <property type="match status" value="1"/>
</dbReference>
<dbReference type="GO" id="GO:0003824">
    <property type="term" value="F:catalytic activity"/>
    <property type="evidence" value="ECO:0007669"/>
    <property type="project" value="InterPro"/>
</dbReference>
<evidence type="ECO:0000259" key="7">
    <source>
        <dbReference type="Pfam" id="PF12234"/>
    </source>
</evidence>
<dbReference type="SUPFAM" id="SSF117289">
    <property type="entry name" value="Nucleoporin domain"/>
    <property type="match status" value="1"/>
</dbReference>
<protein>
    <submittedName>
        <fullName evidence="9">Uncharacterized protein</fullName>
    </submittedName>
</protein>
<comment type="caution">
    <text evidence="9">The sequence shown here is derived from an EMBL/GenBank/DDBJ whole genome shotgun (WGS) entry which is preliminary data.</text>
</comment>
<dbReference type="SUPFAM" id="SSF102114">
    <property type="entry name" value="Radical SAM enzymes"/>
    <property type="match status" value="1"/>
</dbReference>
<dbReference type="InterPro" id="IPR015943">
    <property type="entry name" value="WD40/YVTN_repeat-like_dom_sf"/>
</dbReference>